<keyword evidence="8 13" id="KW-0408">Iron</keyword>
<evidence type="ECO:0000313" key="15">
    <source>
        <dbReference type="JaponicusDB" id="SJAG_01355"/>
    </source>
</evidence>
<dbReference type="InterPro" id="IPR036545">
    <property type="entry name" value="Cyt_c_oxidase_su5A/6_sf"/>
</dbReference>
<dbReference type="Gene3D" id="1.25.40.40">
    <property type="entry name" value="Cytochrome c oxidase, subunit Va/VI"/>
    <property type="match status" value="1"/>
</dbReference>
<keyword evidence="10 13" id="KW-0472">Membrane</keyword>
<dbReference type="PANTHER" id="PTHR14200:SF11">
    <property type="entry name" value="CYTOCHROME C OXIDASE SUBUNIT 5A, MITOCHONDRIAL"/>
    <property type="match status" value="1"/>
</dbReference>
<evidence type="ECO:0000256" key="12">
    <source>
        <dbReference type="ARBA" id="ARBA00082700"/>
    </source>
</evidence>
<dbReference type="eggNOG" id="KOG4077">
    <property type="taxonomic scope" value="Eukaryota"/>
</dbReference>
<accession>B6K0G2</accession>
<dbReference type="OrthoDB" id="5778907at2759"/>
<dbReference type="STRING" id="402676.B6K0G2"/>
<comment type="function">
    <text evidence="13">Component of the cytochrome c oxidase, the last enzyme in the mitochondrial electron transport chain which drives oxidative phosphorylation. The respiratory chain contains 3 multisubunit complexes succinate dehydrogenase (complex II, CII), ubiquinol-cytochrome c oxidoreductase (cytochrome b-c1 complex, complex III, CIII) and cytochrome c oxidase (complex IV, CIV), that cooperate to transfer electrons derived from NADH and succinate to molecular oxygen, creating an electrochemical gradient over the inner membrane that drives transmembrane transport and the ATP synthase. Cytochrome c oxidase is the component of the respiratory chain that catalyzes the reduction of oxygen to water. Electrons originating from reduced cytochrome c in the intermembrane space (IMS) are transferred via the dinuclear copper A center (CU(A)) of subunit 2 and heme A of subunit 1 to the active site in subunit 1, a binuclear center (BNC) formed by heme A3 and copper B (CU(B)). The BNC reduces molecular oxygen to 2 water molecules using 4 electrons from cytochrome c in the IMS and 4 protons from the mitochondrial matrix.</text>
</comment>
<comment type="subcellular location">
    <subcellularLocation>
        <location evidence="1 13">Mitochondrion inner membrane</location>
        <topology evidence="1 13">Peripheral membrane protein</topology>
        <orientation evidence="1 13">Matrix side</orientation>
    </subcellularLocation>
</comment>
<dbReference type="InterPro" id="IPR003204">
    <property type="entry name" value="Cyt_c_oxidase_su5A/6"/>
</dbReference>
<dbReference type="AlphaFoldDB" id="B6K0G2"/>
<evidence type="ECO:0000256" key="7">
    <source>
        <dbReference type="ARBA" id="ARBA00022946"/>
    </source>
</evidence>
<evidence type="ECO:0000256" key="10">
    <source>
        <dbReference type="ARBA" id="ARBA00023136"/>
    </source>
</evidence>
<dbReference type="SUPFAM" id="SSF48479">
    <property type="entry name" value="Cytochrome c oxidase subunit E"/>
    <property type="match status" value="1"/>
</dbReference>
<sequence length="145" mass="16788">MIMSNRCQLLQLPKYLVSKRISQNHIFCTRAFSSSFLRRNEDNSHKVDLDALNKRYGDFFSEVDDPFELQRGLNNCFAYDLLPSSDVLESALRAARRLNDFAVAVRILEGIKVKCNAQQYKKYLHVLQPVLTELSIPTKEKLFSN</sequence>
<name>B6K0G2_SCHJY</name>
<dbReference type="GO" id="GO:0004129">
    <property type="term" value="F:cytochrome-c oxidase activity"/>
    <property type="evidence" value="ECO:0007669"/>
    <property type="project" value="EnsemblFungi"/>
</dbReference>
<evidence type="ECO:0000256" key="9">
    <source>
        <dbReference type="ARBA" id="ARBA00023128"/>
    </source>
</evidence>
<dbReference type="GO" id="GO:0005743">
    <property type="term" value="C:mitochondrial inner membrane"/>
    <property type="evidence" value="ECO:0007669"/>
    <property type="project" value="UniProtKB-SubCell"/>
</dbReference>
<evidence type="ECO:0000256" key="2">
    <source>
        <dbReference type="ARBA" id="ARBA00004673"/>
    </source>
</evidence>
<dbReference type="JaponicusDB" id="SJAG_01355">
    <property type="gene designation" value="cox6"/>
</dbReference>
<dbReference type="FunFam" id="1.25.40.40:FF:000001">
    <property type="entry name" value="Cytochrome c oxidase subunit VI"/>
    <property type="match status" value="1"/>
</dbReference>
<dbReference type="UniPathway" id="UPA00705"/>
<dbReference type="GO" id="GO:0046872">
    <property type="term" value="F:metal ion binding"/>
    <property type="evidence" value="ECO:0007669"/>
    <property type="project" value="UniProtKB-UniRule"/>
</dbReference>
<dbReference type="VEuPathDB" id="FungiDB:SJAG_01355"/>
<dbReference type="Proteomes" id="UP000001744">
    <property type="component" value="Unassembled WGS sequence"/>
</dbReference>
<proteinExistence type="inferred from homology"/>
<dbReference type="GO" id="GO:0006123">
    <property type="term" value="P:mitochondrial electron transport, cytochrome c to oxygen"/>
    <property type="evidence" value="ECO:0000318"/>
    <property type="project" value="GO_Central"/>
</dbReference>
<evidence type="ECO:0000256" key="11">
    <source>
        <dbReference type="ARBA" id="ARBA00070174"/>
    </source>
</evidence>
<evidence type="ECO:0000256" key="13">
    <source>
        <dbReference type="RuleBase" id="RU368103"/>
    </source>
</evidence>
<reference evidence="14 16" key="1">
    <citation type="journal article" date="2011" name="Science">
        <title>Comparative functional genomics of the fission yeasts.</title>
        <authorList>
            <person name="Rhind N."/>
            <person name="Chen Z."/>
            <person name="Yassour M."/>
            <person name="Thompson D.A."/>
            <person name="Haas B.J."/>
            <person name="Habib N."/>
            <person name="Wapinski I."/>
            <person name="Roy S."/>
            <person name="Lin M.F."/>
            <person name="Heiman D.I."/>
            <person name="Young S.K."/>
            <person name="Furuya K."/>
            <person name="Guo Y."/>
            <person name="Pidoux A."/>
            <person name="Chen H.M."/>
            <person name="Robbertse B."/>
            <person name="Goldberg J.M."/>
            <person name="Aoki K."/>
            <person name="Bayne E.H."/>
            <person name="Berlin A.M."/>
            <person name="Desjardins C.A."/>
            <person name="Dobbs E."/>
            <person name="Dukaj L."/>
            <person name="Fan L."/>
            <person name="FitzGerald M.G."/>
            <person name="French C."/>
            <person name="Gujja S."/>
            <person name="Hansen K."/>
            <person name="Keifenheim D."/>
            <person name="Levin J.Z."/>
            <person name="Mosher R.A."/>
            <person name="Mueller C.A."/>
            <person name="Pfiffner J."/>
            <person name="Priest M."/>
            <person name="Russ C."/>
            <person name="Smialowska A."/>
            <person name="Swoboda P."/>
            <person name="Sykes S.M."/>
            <person name="Vaughn M."/>
            <person name="Vengrova S."/>
            <person name="Yoder R."/>
            <person name="Zeng Q."/>
            <person name="Allshire R."/>
            <person name="Baulcombe D."/>
            <person name="Birren B.W."/>
            <person name="Brown W."/>
            <person name="Ekwall K."/>
            <person name="Kellis M."/>
            <person name="Leatherwood J."/>
            <person name="Levin H."/>
            <person name="Margalit H."/>
            <person name="Martienssen R."/>
            <person name="Nieduszynski C.A."/>
            <person name="Spatafora J.W."/>
            <person name="Friedman N."/>
            <person name="Dalgaard J.Z."/>
            <person name="Baumann P."/>
            <person name="Niki H."/>
            <person name="Regev A."/>
            <person name="Nusbaum C."/>
        </authorList>
    </citation>
    <scope>NUCLEOTIDE SEQUENCE [LARGE SCALE GENOMIC DNA]</scope>
    <source>
        <strain evidence="16">yFS275 / FY16936</strain>
    </source>
</reference>
<evidence type="ECO:0000256" key="1">
    <source>
        <dbReference type="ARBA" id="ARBA00004443"/>
    </source>
</evidence>
<keyword evidence="9 13" id="KW-0496">Mitochondrion</keyword>
<evidence type="ECO:0000313" key="14">
    <source>
        <dbReference type="EMBL" id="EEB06312.2"/>
    </source>
</evidence>
<dbReference type="GO" id="GO:0045277">
    <property type="term" value="C:respiratory chain complex IV"/>
    <property type="evidence" value="ECO:0000318"/>
    <property type="project" value="GO_Central"/>
</dbReference>
<comment type="similarity">
    <text evidence="3 13">Belongs to the cytochrome c oxidase subunit 5A family.</text>
</comment>
<keyword evidence="4 13" id="KW-0349">Heme</keyword>
<dbReference type="HOGENOM" id="CLU_099086_0_0_1"/>
<evidence type="ECO:0000313" key="16">
    <source>
        <dbReference type="Proteomes" id="UP000001744"/>
    </source>
</evidence>
<dbReference type="RefSeq" id="XP_002172605.2">
    <property type="nucleotide sequence ID" value="XM_002172569.2"/>
</dbReference>
<dbReference type="PANTHER" id="PTHR14200">
    <property type="entry name" value="CYTOCHROME C OXIDASE POLYPEPTIDE"/>
    <property type="match status" value="1"/>
</dbReference>
<dbReference type="CDD" id="cd00923">
    <property type="entry name" value="Cyt_c_Oxidase_Va"/>
    <property type="match status" value="1"/>
</dbReference>
<protein>
    <recommendedName>
        <fullName evidence="11 13">Cytochrome c oxidase subunit 6, mitochondrial</fullName>
    </recommendedName>
    <alternativeName>
        <fullName evidence="12 13">Cytochrome c oxidase polypeptide VI</fullName>
    </alternativeName>
</protein>
<organism evidence="14 16">
    <name type="scientific">Schizosaccharomyces japonicus (strain yFS275 / FY16936)</name>
    <name type="common">Fission yeast</name>
    <dbReference type="NCBI Taxonomy" id="402676"/>
    <lineage>
        <taxon>Eukaryota</taxon>
        <taxon>Fungi</taxon>
        <taxon>Dikarya</taxon>
        <taxon>Ascomycota</taxon>
        <taxon>Taphrinomycotina</taxon>
        <taxon>Schizosaccharomycetes</taxon>
        <taxon>Schizosaccharomycetales</taxon>
        <taxon>Schizosaccharomycetaceae</taxon>
        <taxon>Schizosaccharomyces</taxon>
    </lineage>
</organism>
<keyword evidence="16" id="KW-1185">Reference proteome</keyword>
<evidence type="ECO:0000256" key="3">
    <source>
        <dbReference type="ARBA" id="ARBA00007972"/>
    </source>
</evidence>
<dbReference type="Pfam" id="PF02284">
    <property type="entry name" value="COX5A"/>
    <property type="match status" value="1"/>
</dbReference>
<keyword evidence="5 13" id="KW-0479">Metal-binding</keyword>
<keyword evidence="7 13" id="KW-0809">Transit peptide</keyword>
<dbReference type="EMBL" id="KE651168">
    <property type="protein sequence ID" value="EEB06312.2"/>
    <property type="molecule type" value="Genomic_DNA"/>
</dbReference>
<keyword evidence="6 13" id="KW-0999">Mitochondrion inner membrane</keyword>
<comment type="subunit">
    <text evidence="13">Component of the cytochrome c oxidase (complex IV, CIV), a multisubunit enzyme composed of a catalytic core of 3 subunits and several supernumerary subunits.</text>
</comment>
<evidence type="ECO:0000256" key="8">
    <source>
        <dbReference type="ARBA" id="ARBA00023004"/>
    </source>
</evidence>
<comment type="pathway">
    <text evidence="2 13">Energy metabolism; oxidative phosphorylation.</text>
</comment>
<dbReference type="OMA" id="LAMKTIY"/>
<evidence type="ECO:0000256" key="6">
    <source>
        <dbReference type="ARBA" id="ARBA00022792"/>
    </source>
</evidence>
<evidence type="ECO:0000256" key="5">
    <source>
        <dbReference type="ARBA" id="ARBA00022723"/>
    </source>
</evidence>
<dbReference type="GeneID" id="7048104"/>
<evidence type="ECO:0000256" key="4">
    <source>
        <dbReference type="ARBA" id="ARBA00022617"/>
    </source>
</evidence>
<gene>
    <name evidence="15" type="primary">cox6</name>
    <name evidence="14" type="ORF">SJAG_01355</name>
</gene>